<keyword evidence="3" id="KW-0946">Virion</keyword>
<feature type="region of interest" description="Disordered" evidence="4">
    <location>
        <begin position="1"/>
        <end position="42"/>
    </location>
</feature>
<evidence type="ECO:0000313" key="5">
    <source>
        <dbReference type="EMBL" id="QHA33735.1"/>
    </source>
</evidence>
<dbReference type="InterPro" id="IPR001337">
    <property type="entry name" value="TMV-like_coat"/>
</dbReference>
<dbReference type="EMBL" id="MN661103">
    <property type="protein sequence ID" value="QHA33735.1"/>
    <property type="molecule type" value="Genomic_RNA"/>
</dbReference>
<comment type="subcellular location">
    <subcellularLocation>
        <location evidence="1">Virion</location>
    </subcellularLocation>
</comment>
<evidence type="ECO:0000256" key="2">
    <source>
        <dbReference type="ARBA" id="ARBA00022561"/>
    </source>
</evidence>
<accession>A0A6B9KG94</accession>
<proteinExistence type="predicted"/>
<dbReference type="GO" id="GO:0019028">
    <property type="term" value="C:viral capsid"/>
    <property type="evidence" value="ECO:0007669"/>
    <property type="project" value="UniProtKB-KW"/>
</dbReference>
<dbReference type="GO" id="GO:0005198">
    <property type="term" value="F:structural molecule activity"/>
    <property type="evidence" value="ECO:0007669"/>
    <property type="project" value="InterPro"/>
</dbReference>
<reference evidence="5" key="1">
    <citation type="submission" date="2019-10" db="EMBL/GenBank/DDBJ databases">
        <authorList>
            <person name="Nitsche A."/>
            <person name="Hankeln T."/>
            <person name="Acosta O."/>
            <person name="Velez I.D."/>
            <person name="Schiemann D.J."/>
        </authorList>
    </citation>
    <scope>NUCLEOTIDE SEQUENCE</scope>
    <source>
        <strain evidence="5">Cx 1773-8</strain>
    </source>
</reference>
<evidence type="ECO:0000256" key="3">
    <source>
        <dbReference type="ARBA" id="ARBA00022844"/>
    </source>
</evidence>
<organism evidence="5">
    <name type="scientific">Atrato Virga-like virus 1</name>
    <dbReference type="NCBI Taxonomy" id="2689340"/>
    <lineage>
        <taxon>Viruses</taxon>
        <taxon>Riboviria</taxon>
        <taxon>Orthornavirae</taxon>
        <taxon>Kitrinoviricota</taxon>
        <taxon>Alsuviricetes</taxon>
        <taxon>Martellivirales</taxon>
        <taxon>Virgaviridae</taxon>
    </lineage>
</organism>
<evidence type="ECO:0000256" key="4">
    <source>
        <dbReference type="SAM" id="MobiDB-lite"/>
    </source>
</evidence>
<name>A0A6B9KG94_9VIRU</name>
<sequence length="207" mass="23203">MLLSFLGRTLFSPPSSPEPFPNGSTSSSSPLPSLPSSPEPTDFDAEEMAERYTTWEFAVRTISTRHRFCTLDALIDFIERAQVCGYYVHASRANVVAAYNELRGKAPFARDQRFPVEEYVDLDHAGIRTYLDQLIAACELPDRAQNISGANNHSANSDAKRSFDTALQHLRNFTKCTHEDELVKYGIYSRQTFEAAHQLIWGAAVAH</sequence>
<protein>
    <submittedName>
        <fullName evidence="5">Putative coat protein</fullName>
    </submittedName>
</protein>
<dbReference type="Pfam" id="PF00721">
    <property type="entry name" value="TMV_coat"/>
    <property type="match status" value="1"/>
</dbReference>
<dbReference type="SUPFAM" id="SSF47195">
    <property type="entry name" value="TMV-like viral coat proteins"/>
    <property type="match status" value="1"/>
</dbReference>
<dbReference type="InterPro" id="IPR036417">
    <property type="entry name" value="TMV-like_coat_sf"/>
</dbReference>
<keyword evidence="2 5" id="KW-0167">Capsid protein</keyword>
<evidence type="ECO:0000256" key="1">
    <source>
        <dbReference type="ARBA" id="ARBA00004328"/>
    </source>
</evidence>
<dbReference type="Gene3D" id="1.20.120.70">
    <property type="entry name" value="Tobacco mosaic virus-like, coat protein"/>
    <property type="match status" value="1"/>
</dbReference>